<feature type="domain" description="Alcohol dehydrogenase iron-type/glycerol dehydrogenase GldA" evidence="4">
    <location>
        <begin position="9"/>
        <end position="173"/>
    </location>
</feature>
<comment type="similarity">
    <text evidence="1">Belongs to the iron-containing alcohol dehydrogenase family.</text>
</comment>
<evidence type="ECO:0000256" key="2">
    <source>
        <dbReference type="ARBA" id="ARBA00023002"/>
    </source>
</evidence>
<dbReference type="InterPro" id="IPR001670">
    <property type="entry name" value="ADH_Fe/GldA"/>
</dbReference>
<evidence type="ECO:0000256" key="1">
    <source>
        <dbReference type="ARBA" id="ARBA00007358"/>
    </source>
</evidence>
<dbReference type="CDD" id="cd08551">
    <property type="entry name" value="Fe-ADH"/>
    <property type="match status" value="1"/>
</dbReference>
<accession>A0ABU0DV81</accession>
<protein>
    <submittedName>
        <fullName evidence="6">Alcohol dehydrogenase class IV</fullName>
    </submittedName>
</protein>
<organism evidence="6 7">
    <name type="scientific">Alkalibacillus filiformis</name>
    <dbReference type="NCBI Taxonomy" id="200990"/>
    <lineage>
        <taxon>Bacteria</taxon>
        <taxon>Bacillati</taxon>
        <taxon>Bacillota</taxon>
        <taxon>Bacilli</taxon>
        <taxon>Bacillales</taxon>
        <taxon>Bacillaceae</taxon>
        <taxon>Alkalibacillus</taxon>
    </lineage>
</organism>
<evidence type="ECO:0000256" key="3">
    <source>
        <dbReference type="ARBA" id="ARBA00023027"/>
    </source>
</evidence>
<dbReference type="EMBL" id="JAUSUP010000007">
    <property type="protein sequence ID" value="MDQ0352362.1"/>
    <property type="molecule type" value="Genomic_DNA"/>
</dbReference>
<dbReference type="PANTHER" id="PTHR11496">
    <property type="entry name" value="ALCOHOL DEHYDROGENASE"/>
    <property type="match status" value="1"/>
</dbReference>
<dbReference type="PROSITE" id="PS00913">
    <property type="entry name" value="ADH_IRON_1"/>
    <property type="match status" value="1"/>
</dbReference>
<sequence length="387" mass="42709">MIVQAVQYPRSIYIGEKSLTKLQQTLKQLNTTNPLFIMSQTLAKSPYVQETINKLPYETSTFTNFQGEPNTNHLTLATDHFQQKQCDSIVAIGGGSAIDLAKAVSYQTLNPSMKLTEIPNQDHIPRVPLIAVPTTAGTGSEATKITVITDETSQIKMNPAHHDLTPDVAILDPLLTTSLPQHITAYTGIDALAHAMEAYVSTLASDLTDDYALKAIRLIGEYLPIAVHQPESIEAREKMLKGSLYAGIAFSNASTNLAHATARPLGARFKIPHGLSVALTLSQVVKFGLQSTEQRYANIASALHQDPLKTDAQDTYQFIEDLNDTFNIYELAQTYIQHDFQDDIPQLTEDALSGNGIKTNRKLPTTSDIQKIYYQINKNLGVIKWQK</sequence>
<keyword evidence="3" id="KW-0520">NAD</keyword>
<dbReference type="SUPFAM" id="SSF56796">
    <property type="entry name" value="Dehydroquinate synthase-like"/>
    <property type="match status" value="1"/>
</dbReference>
<evidence type="ECO:0000259" key="5">
    <source>
        <dbReference type="Pfam" id="PF25137"/>
    </source>
</evidence>
<proteinExistence type="inferred from homology"/>
<dbReference type="PANTHER" id="PTHR11496:SF102">
    <property type="entry name" value="ALCOHOL DEHYDROGENASE 4"/>
    <property type="match status" value="1"/>
</dbReference>
<dbReference type="InterPro" id="IPR018211">
    <property type="entry name" value="ADH_Fe_CS"/>
</dbReference>
<reference evidence="6 7" key="1">
    <citation type="submission" date="2023-07" db="EMBL/GenBank/DDBJ databases">
        <title>Genomic Encyclopedia of Type Strains, Phase IV (KMG-IV): sequencing the most valuable type-strain genomes for metagenomic binning, comparative biology and taxonomic classification.</title>
        <authorList>
            <person name="Goeker M."/>
        </authorList>
    </citation>
    <scope>NUCLEOTIDE SEQUENCE [LARGE SCALE GENOMIC DNA]</scope>
    <source>
        <strain evidence="6 7">DSM 15448</strain>
    </source>
</reference>
<dbReference type="InterPro" id="IPR039697">
    <property type="entry name" value="Alcohol_dehydrogenase_Fe"/>
</dbReference>
<feature type="domain" description="Fe-containing alcohol dehydrogenase-like C-terminal" evidence="5">
    <location>
        <begin position="184"/>
        <end position="374"/>
    </location>
</feature>
<dbReference type="Gene3D" id="1.20.1090.10">
    <property type="entry name" value="Dehydroquinate synthase-like - alpha domain"/>
    <property type="match status" value="1"/>
</dbReference>
<comment type="caution">
    <text evidence="6">The sequence shown here is derived from an EMBL/GenBank/DDBJ whole genome shotgun (WGS) entry which is preliminary data.</text>
</comment>
<evidence type="ECO:0000313" key="7">
    <source>
        <dbReference type="Proteomes" id="UP001236723"/>
    </source>
</evidence>
<dbReference type="Pfam" id="PF25137">
    <property type="entry name" value="ADH_Fe_C"/>
    <property type="match status" value="1"/>
</dbReference>
<evidence type="ECO:0000313" key="6">
    <source>
        <dbReference type="EMBL" id="MDQ0352362.1"/>
    </source>
</evidence>
<evidence type="ECO:0000259" key="4">
    <source>
        <dbReference type="Pfam" id="PF00465"/>
    </source>
</evidence>
<dbReference type="Gene3D" id="3.40.50.1970">
    <property type="match status" value="1"/>
</dbReference>
<dbReference type="Proteomes" id="UP001236723">
    <property type="component" value="Unassembled WGS sequence"/>
</dbReference>
<dbReference type="RefSeq" id="WP_307068864.1">
    <property type="nucleotide sequence ID" value="NZ_JAUSUP010000007.1"/>
</dbReference>
<keyword evidence="2" id="KW-0560">Oxidoreductase</keyword>
<dbReference type="Pfam" id="PF00465">
    <property type="entry name" value="Fe-ADH"/>
    <property type="match status" value="1"/>
</dbReference>
<dbReference type="InterPro" id="IPR056798">
    <property type="entry name" value="ADH_Fe_C"/>
</dbReference>
<keyword evidence="7" id="KW-1185">Reference proteome</keyword>
<gene>
    <name evidence="6" type="ORF">J2R98_002206</name>
</gene>
<name>A0ABU0DV81_9BACI</name>